<accession>A0A0C2JJA3</accession>
<comment type="caution">
    <text evidence="2">The sequence shown here is derived from an EMBL/GenBank/DDBJ whole genome shotgun (WGS) entry which is preliminary data.</text>
</comment>
<gene>
    <name evidence="2" type="ORF">LP52_09960</name>
</gene>
<dbReference type="EMBL" id="JROO01000017">
    <property type="protein sequence ID" value="KIH99000.1"/>
    <property type="molecule type" value="Genomic_DNA"/>
</dbReference>
<sequence length="68" mass="7544">MKAHRKTIYLGWTHVQPDRHPQEDGLRAPAALDPGPVDAVGTPEGRTTYLRSGRRHDQRGPVSPSTFT</sequence>
<name>A0A0C2JJA3_9ACTN</name>
<evidence type="ECO:0000313" key="2">
    <source>
        <dbReference type="EMBL" id="KIH99000.1"/>
    </source>
</evidence>
<protein>
    <submittedName>
        <fullName evidence="2">Uncharacterized protein</fullName>
    </submittedName>
</protein>
<dbReference type="Proteomes" id="UP000031675">
    <property type="component" value="Unassembled WGS sequence"/>
</dbReference>
<feature type="compositionally biased region" description="Basic and acidic residues" evidence="1">
    <location>
        <begin position="16"/>
        <end position="26"/>
    </location>
</feature>
<organism evidence="2 3">
    <name type="scientific">Streptomonospora alba</name>
    <dbReference type="NCBI Taxonomy" id="183763"/>
    <lineage>
        <taxon>Bacteria</taxon>
        <taxon>Bacillati</taxon>
        <taxon>Actinomycetota</taxon>
        <taxon>Actinomycetes</taxon>
        <taxon>Streptosporangiales</taxon>
        <taxon>Nocardiopsidaceae</taxon>
        <taxon>Streptomonospora</taxon>
    </lineage>
</organism>
<feature type="region of interest" description="Disordered" evidence="1">
    <location>
        <begin position="16"/>
        <end position="68"/>
    </location>
</feature>
<proteinExistence type="predicted"/>
<evidence type="ECO:0000256" key="1">
    <source>
        <dbReference type="SAM" id="MobiDB-lite"/>
    </source>
</evidence>
<dbReference type="AlphaFoldDB" id="A0A0C2JJA3"/>
<keyword evidence="3" id="KW-1185">Reference proteome</keyword>
<evidence type="ECO:0000313" key="3">
    <source>
        <dbReference type="Proteomes" id="UP000031675"/>
    </source>
</evidence>
<dbReference type="STRING" id="183763.LP52_09960"/>
<reference evidence="3" key="1">
    <citation type="journal article" date="2015" name="Chem. Biol.">
        <title>Structure, bioactivity, and resistance mechanism of streptomonomicin, an unusual lasso Peptide from an understudied halophilic actinomycete.</title>
        <authorList>
            <person name="Metelev M."/>
            <person name="Tietz J.I."/>
            <person name="Melby J.O."/>
            <person name="Blair P.M."/>
            <person name="Zhu L."/>
            <person name="Livnat I."/>
            <person name="Severinov K."/>
            <person name="Mitchell D.A."/>
        </authorList>
    </citation>
    <scope>NUCLEOTIDE SEQUENCE [LARGE SCALE GENOMIC DNA]</scope>
    <source>
        <strain evidence="3">YIM 90003</strain>
    </source>
</reference>